<sequence>MKIIIHILLLVFLTFESYSLNIEDTIKSTIENNPKVKIAIEKLVESKELMIYAKGAKLPTVSSTISGTYKTADTTTTTSSTTPETITEAYQLTISQNLYDAGFNDLEIERSKILFNDELINFKSTIQDLILDAIEGYLIVINYEKSLEATKKNYDSVLKGFEEIKTRFDLGSATLYDLQEAQASFATVSTNLFASEKNFEISKKSFQRIVGLNAINLEDILEINALISLDQILFNALKKNLNLHLLSNEIKNNEILILKE</sequence>
<keyword evidence="2" id="KW-0813">Transport</keyword>
<keyword evidence="3" id="KW-1134">Transmembrane beta strand</keyword>
<comment type="subcellular location">
    <subcellularLocation>
        <location evidence="1">Cell outer membrane</location>
    </subcellularLocation>
</comment>
<reference evidence="7" key="1">
    <citation type="submission" date="2018-05" db="EMBL/GenBank/DDBJ databases">
        <authorList>
            <person name="Lanie J.A."/>
            <person name="Ng W.-L."/>
            <person name="Kazmierczak K.M."/>
            <person name="Andrzejewski T.M."/>
            <person name="Davidsen T.M."/>
            <person name="Wayne K.J."/>
            <person name="Tettelin H."/>
            <person name="Glass J.I."/>
            <person name="Rusch D."/>
            <person name="Podicherti R."/>
            <person name="Tsui H.-C.T."/>
            <person name="Winkler M.E."/>
        </authorList>
    </citation>
    <scope>NUCLEOTIDE SEQUENCE</scope>
</reference>
<dbReference type="Gene3D" id="1.20.1600.10">
    <property type="entry name" value="Outer membrane efflux proteins (OEP)"/>
    <property type="match status" value="1"/>
</dbReference>
<dbReference type="PANTHER" id="PTHR30026:SF20">
    <property type="entry name" value="OUTER MEMBRANE PROTEIN TOLC"/>
    <property type="match status" value="1"/>
</dbReference>
<accession>A0A382V549</accession>
<keyword evidence="5" id="KW-0472">Membrane</keyword>
<dbReference type="InterPro" id="IPR003423">
    <property type="entry name" value="OMP_efflux"/>
</dbReference>
<dbReference type="GO" id="GO:1990281">
    <property type="term" value="C:efflux pump complex"/>
    <property type="evidence" value="ECO:0007669"/>
    <property type="project" value="TreeGrafter"/>
</dbReference>
<keyword evidence="4" id="KW-0812">Transmembrane</keyword>
<dbReference type="AlphaFoldDB" id="A0A382V549"/>
<evidence type="ECO:0000256" key="1">
    <source>
        <dbReference type="ARBA" id="ARBA00004442"/>
    </source>
</evidence>
<evidence type="ECO:0000256" key="6">
    <source>
        <dbReference type="ARBA" id="ARBA00023237"/>
    </source>
</evidence>
<dbReference type="GO" id="GO:0009279">
    <property type="term" value="C:cell outer membrane"/>
    <property type="evidence" value="ECO:0007669"/>
    <property type="project" value="UniProtKB-SubCell"/>
</dbReference>
<evidence type="ECO:0000313" key="7">
    <source>
        <dbReference type="EMBL" id="SVD41038.1"/>
    </source>
</evidence>
<proteinExistence type="predicted"/>
<organism evidence="7">
    <name type="scientific">marine metagenome</name>
    <dbReference type="NCBI Taxonomy" id="408172"/>
    <lineage>
        <taxon>unclassified sequences</taxon>
        <taxon>metagenomes</taxon>
        <taxon>ecological metagenomes</taxon>
    </lineage>
</organism>
<dbReference type="GO" id="GO:0015288">
    <property type="term" value="F:porin activity"/>
    <property type="evidence" value="ECO:0007669"/>
    <property type="project" value="TreeGrafter"/>
</dbReference>
<evidence type="ECO:0000256" key="5">
    <source>
        <dbReference type="ARBA" id="ARBA00023136"/>
    </source>
</evidence>
<feature type="non-terminal residue" evidence="7">
    <location>
        <position position="260"/>
    </location>
</feature>
<protein>
    <recommendedName>
        <fullName evidence="8">TolC family protein</fullName>
    </recommendedName>
</protein>
<dbReference type="SUPFAM" id="SSF56954">
    <property type="entry name" value="Outer membrane efflux proteins (OEP)"/>
    <property type="match status" value="1"/>
</dbReference>
<evidence type="ECO:0000256" key="4">
    <source>
        <dbReference type="ARBA" id="ARBA00022692"/>
    </source>
</evidence>
<dbReference type="EMBL" id="UINC01148888">
    <property type="protein sequence ID" value="SVD41038.1"/>
    <property type="molecule type" value="Genomic_DNA"/>
</dbReference>
<name>A0A382V549_9ZZZZ</name>
<keyword evidence="6" id="KW-0998">Cell outer membrane</keyword>
<dbReference type="GO" id="GO:0015562">
    <property type="term" value="F:efflux transmembrane transporter activity"/>
    <property type="evidence" value="ECO:0007669"/>
    <property type="project" value="InterPro"/>
</dbReference>
<dbReference type="PANTHER" id="PTHR30026">
    <property type="entry name" value="OUTER MEMBRANE PROTEIN TOLC"/>
    <property type="match status" value="1"/>
</dbReference>
<dbReference type="InterPro" id="IPR051906">
    <property type="entry name" value="TolC-like"/>
</dbReference>
<evidence type="ECO:0000256" key="2">
    <source>
        <dbReference type="ARBA" id="ARBA00022448"/>
    </source>
</evidence>
<dbReference type="Pfam" id="PF02321">
    <property type="entry name" value="OEP"/>
    <property type="match status" value="1"/>
</dbReference>
<gene>
    <name evidence="7" type="ORF">METZ01_LOCUS393892</name>
</gene>
<evidence type="ECO:0008006" key="8">
    <source>
        <dbReference type="Google" id="ProtNLM"/>
    </source>
</evidence>
<evidence type="ECO:0000256" key="3">
    <source>
        <dbReference type="ARBA" id="ARBA00022452"/>
    </source>
</evidence>